<dbReference type="RefSeq" id="WP_004369107.1">
    <property type="nucleotide sequence ID" value="NZ_GL833119.1"/>
</dbReference>
<proteinExistence type="predicted"/>
<accession>E7RMR1</accession>
<reference evidence="1" key="1">
    <citation type="submission" date="2011-01" db="EMBL/GenBank/DDBJ databases">
        <authorList>
            <person name="Muzny D."/>
            <person name="Qin X."/>
            <person name="Buhay C."/>
            <person name="Dugan-Rocha S."/>
            <person name="Ding Y."/>
            <person name="Chen G."/>
            <person name="Hawes A."/>
            <person name="Holder M."/>
            <person name="Jhangiani S."/>
            <person name="Johnson A."/>
            <person name="Khan Z."/>
            <person name="Li Z."/>
            <person name="Liu W."/>
            <person name="Liu X."/>
            <person name="Perez L."/>
            <person name="Shen H."/>
            <person name="Wang Q."/>
            <person name="Watt J."/>
            <person name="Xi L."/>
            <person name="Xin Y."/>
            <person name="Zhou J."/>
            <person name="Deng J."/>
            <person name="Jiang H."/>
            <person name="Liu Y."/>
            <person name="Qu J."/>
            <person name="Song X.-Z."/>
            <person name="Zhang L."/>
            <person name="Villasana D."/>
            <person name="Johnson A."/>
            <person name="Liu J."/>
            <person name="Liyanage D."/>
            <person name="Lorensuhewa L."/>
            <person name="Robinson T."/>
            <person name="Song A."/>
            <person name="Song B.-B."/>
            <person name="Dinh H."/>
            <person name="Thornton R."/>
            <person name="Coyle M."/>
            <person name="Francisco L."/>
            <person name="Jackson L."/>
            <person name="Javaid M."/>
            <person name="Korchina V."/>
            <person name="Kovar C."/>
            <person name="Mata R."/>
            <person name="Mathew T."/>
            <person name="Ngo R."/>
            <person name="Nguyen L."/>
            <person name="Nguyen N."/>
            <person name="Okwuonu G."/>
            <person name="Ongeri F."/>
            <person name="Pham C."/>
            <person name="Simmons D."/>
            <person name="Wilczek-Boney K."/>
            <person name="Hale W."/>
            <person name="Jakkamsetti A."/>
            <person name="Pham P."/>
            <person name="Ruth R."/>
            <person name="San Lucas F."/>
            <person name="Warren J."/>
            <person name="Zhang J."/>
            <person name="Zhao Z."/>
            <person name="Zhou C."/>
            <person name="Zhu D."/>
            <person name="Lee S."/>
            <person name="Bess C."/>
            <person name="Blankenburg K."/>
            <person name="Forbes L."/>
            <person name="Fu Q."/>
            <person name="Gubbala S."/>
            <person name="Hirani K."/>
            <person name="Jayaseelan J.C."/>
            <person name="Lara F."/>
            <person name="Munidasa M."/>
            <person name="Palculict T."/>
            <person name="Patil S."/>
            <person name="Pu L.-L."/>
            <person name="Saada N."/>
            <person name="Tang L."/>
            <person name="Weissenberger G."/>
            <person name="Zhu Y."/>
            <person name="Hemphill L."/>
            <person name="Shang Y."/>
            <person name="Youmans B."/>
            <person name="Ayvaz T."/>
            <person name="Ross M."/>
            <person name="Santibanez J."/>
            <person name="Aqrawi P."/>
            <person name="Gross S."/>
            <person name="Joshi V."/>
            <person name="Fowler G."/>
            <person name="Nazareth L."/>
            <person name="Reid J."/>
            <person name="Worley K."/>
            <person name="Petrosino J."/>
            <person name="Highlander S."/>
            <person name="Gibbs R."/>
        </authorList>
    </citation>
    <scope>NUCLEOTIDE SEQUENCE [LARGE SCALE GENOMIC DNA]</scope>
    <source>
        <strain evidence="1">ATCC 33269</strain>
    </source>
</reference>
<protein>
    <recommendedName>
        <fullName evidence="3">SusD/RagB family nutrient-binding outer membrane lipoprotein</fullName>
    </recommendedName>
</protein>
<gene>
    <name evidence="1" type="ORF">HMPREF0663_10411</name>
</gene>
<dbReference type="Pfam" id="PF12741">
    <property type="entry name" value="SusD-like"/>
    <property type="match status" value="1"/>
</dbReference>
<sequence length="521" mass="57841">MKQYKNIILSTVSAGLLLGVTSCTNSYEQYNQDEYAVSREEMQRDAYSLSSAMLNLEGWVIPTDVNTNQFTECLCGGSYGGYIADSNSGFSGKNFAQYSPENGWSRVLFKDIIPKMFIYSNEVDKVTNEAVPRAVAKIIKVAGMHRVTDAYGPIPYSKVGLNGEITAPYDSQEDVYNLMFEQLNNAITALTSNRTADFSAKADKVYNGNVEHWIKFANSLKLRLAMRISKVAPAKAQQMAEEAVKHEIGVMTSNADNAALTLSSTNPFRVIMYEYNGGDSRISADITTYMNGYNDPRRDAIFTKSTFTRSGITNGYFGIRNGIQIPDGATAHAYSNYNVNTDTKILWMNAAEVSFLCAEGALRGWNMGKTAKHFYEQGIRLSFEQWGVSGADTYIANTTATPAQYTDPMGTNSYNGQPSTITIAWDDAASMSTNLERIITQKWLANFPLGQESWSEYRRTGYPKFMPVVVNNSGGIVNSNRGARRLAYPQEERTNNYENYNAALSLLGGTDNMATDVWWAR</sequence>
<dbReference type="InterPro" id="IPR024302">
    <property type="entry name" value="SusD-like"/>
</dbReference>
<dbReference type="AlphaFoldDB" id="E7RMR1"/>
<dbReference type="HOGENOM" id="CLU_025928_2_0_10"/>
<evidence type="ECO:0000313" key="1">
    <source>
        <dbReference type="EMBL" id="EFZ38042.1"/>
    </source>
</evidence>
<dbReference type="Gene3D" id="1.25.40.390">
    <property type="match status" value="1"/>
</dbReference>
<dbReference type="PROSITE" id="PS51257">
    <property type="entry name" value="PROKAR_LIPOPROTEIN"/>
    <property type="match status" value="1"/>
</dbReference>
<dbReference type="InterPro" id="IPR011990">
    <property type="entry name" value="TPR-like_helical_dom_sf"/>
</dbReference>
<name>E7RMR1_9BACT</name>
<dbReference type="EMBL" id="AEPE02000002">
    <property type="protein sequence ID" value="EFZ38042.1"/>
    <property type="molecule type" value="Genomic_DNA"/>
</dbReference>
<evidence type="ECO:0000313" key="2">
    <source>
        <dbReference type="Proteomes" id="UP000005580"/>
    </source>
</evidence>
<dbReference type="SUPFAM" id="SSF48452">
    <property type="entry name" value="TPR-like"/>
    <property type="match status" value="1"/>
</dbReference>
<dbReference type="STRING" id="28134.SAMN05444288_0454"/>
<dbReference type="Proteomes" id="UP000005580">
    <property type="component" value="Unassembled WGS sequence"/>
</dbReference>
<keyword evidence="2" id="KW-1185">Reference proteome</keyword>
<evidence type="ECO:0008006" key="3">
    <source>
        <dbReference type="Google" id="ProtNLM"/>
    </source>
</evidence>
<dbReference type="eggNOG" id="COG4198">
    <property type="taxonomic scope" value="Bacteria"/>
</dbReference>
<organism evidence="1 2">
    <name type="scientific">Hoylesella oralis ATCC 33269</name>
    <dbReference type="NCBI Taxonomy" id="873533"/>
    <lineage>
        <taxon>Bacteria</taxon>
        <taxon>Pseudomonadati</taxon>
        <taxon>Bacteroidota</taxon>
        <taxon>Bacteroidia</taxon>
        <taxon>Bacteroidales</taxon>
        <taxon>Prevotellaceae</taxon>
        <taxon>Hoylesella</taxon>
    </lineage>
</organism>
<comment type="caution">
    <text evidence="1">The sequence shown here is derived from an EMBL/GenBank/DDBJ whole genome shotgun (WGS) entry which is preliminary data.</text>
</comment>